<keyword evidence="1" id="KW-0479">Metal-binding</keyword>
<dbReference type="GO" id="GO:0046872">
    <property type="term" value="F:metal ion binding"/>
    <property type="evidence" value="ECO:0007669"/>
    <property type="project" value="UniProtKB-KW"/>
</dbReference>
<name>A0ABD4EFW2_STALU</name>
<gene>
    <name evidence="7" type="ORF">HMPREF3225_01108</name>
</gene>
<evidence type="ECO:0000256" key="5">
    <source>
        <dbReference type="ARBA" id="ARBA00038889"/>
    </source>
</evidence>
<organism evidence="7 8">
    <name type="scientific">Staphylococcus lugdunensis</name>
    <dbReference type="NCBI Taxonomy" id="28035"/>
    <lineage>
        <taxon>Bacteria</taxon>
        <taxon>Bacillati</taxon>
        <taxon>Bacillota</taxon>
        <taxon>Bacilli</taxon>
        <taxon>Bacillales</taxon>
        <taxon>Staphylococcaceae</taxon>
        <taxon>Staphylococcus</taxon>
    </lineage>
</organism>
<reference evidence="7 8" key="1">
    <citation type="submission" date="2016-01" db="EMBL/GenBank/DDBJ databases">
        <authorList>
            <person name="Mitreva M."/>
            <person name="Pepin K.H."/>
            <person name="Mihindukulasuriya K.A."/>
            <person name="Fulton R."/>
            <person name="Fronick C."/>
            <person name="O'Laughlin M."/>
            <person name="Miner T."/>
            <person name="Herter B."/>
            <person name="Rosa B.A."/>
            <person name="Cordes M."/>
            <person name="Tomlinson C."/>
            <person name="Wollam A."/>
            <person name="Palsikar V.B."/>
            <person name="Mardis E.R."/>
            <person name="Wilson R.K."/>
        </authorList>
    </citation>
    <scope>NUCLEOTIDE SEQUENCE [LARGE SCALE GENOMIC DNA]</scope>
    <source>
        <strain evidence="7 8">MJR7738</strain>
    </source>
</reference>
<evidence type="ECO:0000256" key="3">
    <source>
        <dbReference type="ARBA" id="ARBA00023239"/>
    </source>
</evidence>
<accession>A0ABD4EFW2</accession>
<dbReference type="Gene3D" id="3.20.20.140">
    <property type="entry name" value="Metal-dependent hydrolases"/>
    <property type="match status" value="1"/>
</dbReference>
<evidence type="ECO:0000256" key="2">
    <source>
        <dbReference type="ARBA" id="ARBA00022833"/>
    </source>
</evidence>
<dbReference type="AlphaFoldDB" id="A0ABD4EFW2"/>
<feature type="domain" description="Amidohydrolase-related" evidence="6">
    <location>
        <begin position="10"/>
        <end position="359"/>
    </location>
</feature>
<dbReference type="InterPro" id="IPR032465">
    <property type="entry name" value="ACMSD"/>
</dbReference>
<dbReference type="PANTHER" id="PTHR21240:SF29">
    <property type="entry name" value="AMIDOHYDROLASE-RELATED DOMAIN-CONTAINING PROTEIN"/>
    <property type="match status" value="1"/>
</dbReference>
<sequence length="360" mass="41053">MFMNESEKIIDIHHHIIPPLYKKSLKKIGITMSGGYPIKDWTPQDSLDMMDKLHIDIAVTSISEPATLPFSRKQAAKVARAVNEYQAELKQQYPDKFKSFALIPLPFVKESIKEIKYALDVLKLDGVGLLSNYNESFLGDDCFDDVMHVINDRKGIVFVHPSSSPKQFKKPQYVFVDFLEEFTFNTTRAATNLILSGTVERYSNIKFILAHSGGTLPYINWRISEAVNTEKYIMEAPAQRLKSFITSSKKEIVKSILQHPIQYGYLFKTYKHALSGWSSLTKPANYYIGQFYYDTALSTGESTFASLKEVTDISHILFGSDAHYAPDSWIAKMQKNISESNYFSEQDKVNIFNVNSSRIL</sequence>
<evidence type="ECO:0000256" key="1">
    <source>
        <dbReference type="ARBA" id="ARBA00022723"/>
    </source>
</evidence>
<comment type="caution">
    <text evidence="7">The sequence shown here is derived from an EMBL/GenBank/DDBJ whole genome shotgun (WGS) entry which is preliminary data.</text>
</comment>
<dbReference type="SUPFAM" id="SSF51556">
    <property type="entry name" value="Metallo-dependent hydrolases"/>
    <property type="match status" value="1"/>
</dbReference>
<dbReference type="EC" id="4.1.1.52" evidence="5"/>
<evidence type="ECO:0000313" key="8">
    <source>
        <dbReference type="Proteomes" id="UP000070063"/>
    </source>
</evidence>
<evidence type="ECO:0000259" key="6">
    <source>
        <dbReference type="Pfam" id="PF04909"/>
    </source>
</evidence>
<evidence type="ECO:0000313" key="7">
    <source>
        <dbReference type="EMBL" id="KXA38705.1"/>
    </source>
</evidence>
<dbReference type="EMBL" id="LRQI01000041">
    <property type="protein sequence ID" value="KXA38705.1"/>
    <property type="molecule type" value="Genomic_DNA"/>
</dbReference>
<dbReference type="InterPro" id="IPR006680">
    <property type="entry name" value="Amidohydro-rel"/>
</dbReference>
<dbReference type="Proteomes" id="UP000070063">
    <property type="component" value="Unassembled WGS sequence"/>
</dbReference>
<dbReference type="InterPro" id="IPR032466">
    <property type="entry name" value="Metal_Hydrolase"/>
</dbReference>
<evidence type="ECO:0000256" key="4">
    <source>
        <dbReference type="ARBA" id="ARBA00036832"/>
    </source>
</evidence>
<protein>
    <recommendedName>
        <fullName evidence="5">6-methylsalicylate decarboxylase</fullName>
        <ecNumber evidence="5">4.1.1.52</ecNumber>
    </recommendedName>
</protein>
<comment type="catalytic activity">
    <reaction evidence="4">
        <text>6-methylsalicylate + H(+) = 3-methylphenol + CO2</text>
        <dbReference type="Rhea" id="RHEA:23112"/>
        <dbReference type="ChEBI" id="CHEBI:15378"/>
        <dbReference type="ChEBI" id="CHEBI:16526"/>
        <dbReference type="ChEBI" id="CHEBI:17231"/>
        <dbReference type="ChEBI" id="CHEBI:36658"/>
        <dbReference type="EC" id="4.1.1.52"/>
    </reaction>
    <physiologicalReaction direction="left-to-right" evidence="4">
        <dbReference type="Rhea" id="RHEA:23113"/>
    </physiologicalReaction>
</comment>
<keyword evidence="2" id="KW-0862">Zinc</keyword>
<proteinExistence type="predicted"/>
<dbReference type="GO" id="GO:0047596">
    <property type="term" value="F:6-methylsalicylate decarboxylase activity"/>
    <property type="evidence" value="ECO:0007669"/>
    <property type="project" value="UniProtKB-EC"/>
</dbReference>
<dbReference type="Pfam" id="PF04909">
    <property type="entry name" value="Amidohydro_2"/>
    <property type="match status" value="1"/>
</dbReference>
<dbReference type="PANTHER" id="PTHR21240">
    <property type="entry name" value="2-AMINO-3-CARBOXYLMUCONATE-6-SEMIALDEHYDE DECARBOXYLASE"/>
    <property type="match status" value="1"/>
</dbReference>
<keyword evidence="3" id="KW-0456">Lyase</keyword>